<comment type="catalytic activity">
    <reaction evidence="8">
        <text>DNA(n) + a 2'-deoxyribonucleoside 5'-triphosphate = DNA(n+1) + diphosphate</text>
        <dbReference type="Rhea" id="RHEA:22508"/>
        <dbReference type="Rhea" id="RHEA-COMP:17339"/>
        <dbReference type="Rhea" id="RHEA-COMP:17340"/>
        <dbReference type="ChEBI" id="CHEBI:33019"/>
        <dbReference type="ChEBI" id="CHEBI:61560"/>
        <dbReference type="ChEBI" id="CHEBI:173112"/>
        <dbReference type="EC" id="2.7.7.7"/>
    </reaction>
</comment>
<keyword evidence="6" id="KW-0239">DNA-directed DNA polymerase</keyword>
<evidence type="ECO:0000256" key="8">
    <source>
        <dbReference type="ARBA" id="ARBA00049244"/>
    </source>
</evidence>
<name>A0ABU9VRG3_9CLOT</name>
<accession>A0ABU9VRG3</accession>
<dbReference type="InterPro" id="IPR048466">
    <property type="entry name" value="DNA_pol3_delta-like_C"/>
</dbReference>
<evidence type="ECO:0000256" key="7">
    <source>
        <dbReference type="ARBA" id="ARBA00034754"/>
    </source>
</evidence>
<protein>
    <recommendedName>
        <fullName evidence="2">DNA polymerase III subunit delta</fullName>
        <ecNumber evidence="1">2.7.7.7</ecNumber>
    </recommendedName>
</protein>
<dbReference type="SUPFAM" id="SSF48019">
    <property type="entry name" value="post-AAA+ oligomerization domain-like"/>
    <property type="match status" value="1"/>
</dbReference>
<dbReference type="PANTHER" id="PTHR34388">
    <property type="entry name" value="DNA POLYMERASE III SUBUNIT DELTA"/>
    <property type="match status" value="1"/>
</dbReference>
<evidence type="ECO:0000259" key="10">
    <source>
        <dbReference type="Pfam" id="PF21694"/>
    </source>
</evidence>
<dbReference type="Pfam" id="PF21694">
    <property type="entry name" value="DNA_pol3_delta_C"/>
    <property type="match status" value="1"/>
</dbReference>
<gene>
    <name evidence="11" type="primary">holA</name>
    <name evidence="11" type="ORF">AAIG11_04600</name>
</gene>
<dbReference type="Pfam" id="PF06144">
    <property type="entry name" value="DNA_pol3_delta"/>
    <property type="match status" value="1"/>
</dbReference>
<keyword evidence="4 11" id="KW-0548">Nucleotidyltransferase</keyword>
<evidence type="ECO:0000256" key="5">
    <source>
        <dbReference type="ARBA" id="ARBA00022705"/>
    </source>
</evidence>
<dbReference type="Proteomes" id="UP001407405">
    <property type="component" value="Unassembled WGS sequence"/>
</dbReference>
<comment type="similarity">
    <text evidence="7">Belongs to the DNA polymerase HolA subunit family.</text>
</comment>
<proteinExistence type="inferred from homology"/>
<dbReference type="Gene3D" id="1.10.8.60">
    <property type="match status" value="1"/>
</dbReference>
<dbReference type="Gene3D" id="1.20.272.10">
    <property type="match status" value="1"/>
</dbReference>
<evidence type="ECO:0000313" key="12">
    <source>
        <dbReference type="Proteomes" id="UP001407405"/>
    </source>
</evidence>
<dbReference type="EC" id="2.7.7.7" evidence="1"/>
<evidence type="ECO:0000256" key="1">
    <source>
        <dbReference type="ARBA" id="ARBA00012417"/>
    </source>
</evidence>
<evidence type="ECO:0000256" key="2">
    <source>
        <dbReference type="ARBA" id="ARBA00017703"/>
    </source>
</evidence>
<dbReference type="PANTHER" id="PTHR34388:SF1">
    <property type="entry name" value="DNA POLYMERASE III SUBUNIT DELTA"/>
    <property type="match status" value="1"/>
</dbReference>
<reference evidence="11 12" key="1">
    <citation type="submission" date="2024-04" db="EMBL/GenBank/DDBJ databases">
        <title>Genome sequencing and metabolic network reconstruction of aminoacids and betaine degradation by Anoxynatronum sibiricum.</title>
        <authorList>
            <person name="Detkova E.N."/>
            <person name="Boltjanskaja Y.V."/>
            <person name="Mardanov A.V."/>
            <person name="Kevbrin V."/>
        </authorList>
    </citation>
    <scope>NUCLEOTIDE SEQUENCE [LARGE SCALE GENOMIC DNA]</scope>
    <source>
        <strain evidence="11 12">Z-7981</strain>
    </source>
</reference>
<evidence type="ECO:0000256" key="6">
    <source>
        <dbReference type="ARBA" id="ARBA00022932"/>
    </source>
</evidence>
<evidence type="ECO:0000313" key="11">
    <source>
        <dbReference type="EMBL" id="MEN1759744.1"/>
    </source>
</evidence>
<evidence type="ECO:0000259" key="9">
    <source>
        <dbReference type="Pfam" id="PF06144"/>
    </source>
</evidence>
<dbReference type="GO" id="GO:0003887">
    <property type="term" value="F:DNA-directed DNA polymerase activity"/>
    <property type="evidence" value="ECO:0007669"/>
    <property type="project" value="UniProtKB-EC"/>
</dbReference>
<dbReference type="SUPFAM" id="SSF52540">
    <property type="entry name" value="P-loop containing nucleoside triphosphate hydrolases"/>
    <property type="match status" value="1"/>
</dbReference>
<comment type="caution">
    <text evidence="11">The sequence shown here is derived from an EMBL/GenBank/DDBJ whole genome shotgun (WGS) entry which is preliminary data.</text>
</comment>
<dbReference type="NCBIfam" id="TIGR01128">
    <property type="entry name" value="holA"/>
    <property type="match status" value="1"/>
</dbReference>
<evidence type="ECO:0000256" key="3">
    <source>
        <dbReference type="ARBA" id="ARBA00022679"/>
    </source>
</evidence>
<dbReference type="InterPro" id="IPR005790">
    <property type="entry name" value="DNA_polIII_delta"/>
</dbReference>
<dbReference type="InterPro" id="IPR010372">
    <property type="entry name" value="DNA_pol3_delta_N"/>
</dbReference>
<dbReference type="InterPro" id="IPR008921">
    <property type="entry name" value="DNA_pol3_clamp-load_cplx_C"/>
</dbReference>
<feature type="domain" description="DNA polymerase III delta subunit-like C-terminal" evidence="10">
    <location>
        <begin position="222"/>
        <end position="341"/>
    </location>
</feature>
<dbReference type="InterPro" id="IPR027417">
    <property type="entry name" value="P-loop_NTPase"/>
</dbReference>
<dbReference type="RefSeq" id="WP_343185074.1">
    <property type="nucleotide sequence ID" value="NZ_JBCITM010000003.1"/>
</dbReference>
<organism evidence="11 12">
    <name type="scientific">Anoxynatronum sibiricum</name>
    <dbReference type="NCBI Taxonomy" id="210623"/>
    <lineage>
        <taxon>Bacteria</taxon>
        <taxon>Bacillati</taxon>
        <taxon>Bacillota</taxon>
        <taxon>Clostridia</taxon>
        <taxon>Eubacteriales</taxon>
        <taxon>Clostridiaceae</taxon>
        <taxon>Anoxynatronum</taxon>
    </lineage>
</organism>
<keyword evidence="12" id="KW-1185">Reference proteome</keyword>
<keyword evidence="3 11" id="KW-0808">Transferase</keyword>
<evidence type="ECO:0000256" key="4">
    <source>
        <dbReference type="ARBA" id="ARBA00022695"/>
    </source>
</evidence>
<dbReference type="EMBL" id="JBCITM010000003">
    <property type="protein sequence ID" value="MEN1759744.1"/>
    <property type="molecule type" value="Genomic_DNA"/>
</dbReference>
<sequence>MEVIRRLQQTPVEQVPAVFIITGEEELLMKRYLQALIQLLIPPGMQDMNLVTYEGKDFTIESLLEAVETLPVMARRKLVVVKNPSFLETKGAALTEKEEKKLLQYLERPSSSTCLLFFCRVKPDGRKKILRAIKKVAHTEDFPRLKEPDFRRFIQQELEAAGKKADQKAVRTFAESFDYFTSQPEQTLQDVSNEIIKLVAYLGDQQRVTQEEVQQTTYAAFQNDIFMLIESFAGKKGAETQVRLHELLSRGEPLMKIIGYLRNQFKLMLRVKELTMQGYTPAKMATKLKQHPYAVKKTVSYSKRFHENDLMWLLNAFLVLDRQMKQGLLDAQQAMELIIAEICLRK</sequence>
<feature type="domain" description="DNA polymerase III delta N-terminal" evidence="9">
    <location>
        <begin position="19"/>
        <end position="138"/>
    </location>
</feature>
<dbReference type="Gene3D" id="3.40.50.300">
    <property type="entry name" value="P-loop containing nucleotide triphosphate hydrolases"/>
    <property type="match status" value="1"/>
</dbReference>
<keyword evidence="5" id="KW-0235">DNA replication</keyword>